<comment type="caution">
    <text evidence="2">The sequence shown here is derived from an EMBL/GenBank/DDBJ whole genome shotgun (WGS) entry which is preliminary data.</text>
</comment>
<gene>
    <name evidence="2" type="ORF">SIAM614_16942</name>
</gene>
<sequence>MLLAASELFAGRSRHDVEEKRIFLELASNFLPKTSLPDRRRISSLLAAHPEIPDDLLSQLASDEDELTAYPALRYSPRLSVDLLLKVAEAGPDSLRKAVANRPSLRESVITKLCEHAGASVIRILLDREDVTLTPAHQAKLSCRSDIVATLGLELAGQDALNPDGLMGQFLHLPAPLKSKAIAAAEMTSLVKQAQNPGSSTDRRADTARLKLRDALVSEALLQHRSRFADLLGQGLGLPQSTCDLLMHDDQAEGLTVALKALGMPASGIATVMIRMLGENLSLERLRGLLRLYRTLSQGAAEVLVGQWILHDQGTQPAAVRHSTQYQDSARRNAAASDVQISGSAQTDTAIRKSTHS</sequence>
<accession>A0P2Z4</accession>
<reference evidence="2 3" key="1">
    <citation type="submission" date="2006-05" db="EMBL/GenBank/DDBJ databases">
        <authorList>
            <person name="King G."/>
            <person name="Ferriera S."/>
            <person name="Johnson J."/>
            <person name="Kravitz S."/>
            <person name="Beeson K."/>
            <person name="Sutton G."/>
            <person name="Rogers Y.-H."/>
            <person name="Friedman R."/>
            <person name="Frazier M."/>
            <person name="Venter J.C."/>
        </authorList>
    </citation>
    <scope>NUCLEOTIDE SEQUENCE [LARGE SCALE GENOMIC DNA]</scope>
    <source>
        <strain evidence="3">ATCC 25650 / DSM 13394 / JCM 20685 / NBRC 16684 / NCIMB 2208 / IAM 12614 / B1</strain>
    </source>
</reference>
<evidence type="ECO:0000313" key="3">
    <source>
        <dbReference type="Proteomes" id="UP000004848"/>
    </source>
</evidence>
<proteinExistence type="predicted"/>
<feature type="compositionally biased region" description="Polar residues" evidence="1">
    <location>
        <begin position="339"/>
        <end position="349"/>
    </location>
</feature>
<protein>
    <recommendedName>
        <fullName evidence="4">DUF2336 domain-containing protein</fullName>
    </recommendedName>
</protein>
<name>A0P2Z4_ROSAI</name>
<dbReference type="Proteomes" id="UP000004848">
    <property type="component" value="Unassembled WGS sequence"/>
</dbReference>
<feature type="region of interest" description="Disordered" evidence="1">
    <location>
        <begin position="320"/>
        <end position="357"/>
    </location>
</feature>
<dbReference type="eggNOG" id="COG5330">
    <property type="taxonomic scope" value="Bacteria"/>
</dbReference>
<dbReference type="Pfam" id="PF10098">
    <property type="entry name" value="DUF2336"/>
    <property type="match status" value="1"/>
</dbReference>
<organism evidence="2 3">
    <name type="scientific">Roseibium aggregatum (strain ATCC 25650 / DSM 13394 / JCM 20685 / NBRC 16684 / NCIMB 2208 / IAM 12614 / B1)</name>
    <name type="common">Stappia aggregata</name>
    <dbReference type="NCBI Taxonomy" id="384765"/>
    <lineage>
        <taxon>Bacteria</taxon>
        <taxon>Pseudomonadati</taxon>
        <taxon>Pseudomonadota</taxon>
        <taxon>Alphaproteobacteria</taxon>
        <taxon>Hyphomicrobiales</taxon>
        <taxon>Stappiaceae</taxon>
        <taxon>Roseibium</taxon>
    </lineage>
</organism>
<evidence type="ECO:0008006" key="4">
    <source>
        <dbReference type="Google" id="ProtNLM"/>
    </source>
</evidence>
<dbReference type="InterPro" id="IPR019285">
    <property type="entry name" value="DUF2336"/>
</dbReference>
<evidence type="ECO:0000313" key="2">
    <source>
        <dbReference type="EMBL" id="EAV40603.1"/>
    </source>
</evidence>
<dbReference type="AlphaFoldDB" id="A0P2Z4"/>
<dbReference type="EMBL" id="AAUW01000028">
    <property type="protein sequence ID" value="EAV40603.1"/>
    <property type="molecule type" value="Genomic_DNA"/>
</dbReference>
<evidence type="ECO:0000256" key="1">
    <source>
        <dbReference type="SAM" id="MobiDB-lite"/>
    </source>
</evidence>